<reference evidence="2 3" key="1">
    <citation type="submission" date="2014-06" db="EMBL/GenBank/DDBJ databases">
        <title>Draft genome sequence of Idiomarina sp. MCCC 1A10513.</title>
        <authorList>
            <person name="Du J."/>
            <person name="Lai Q."/>
            <person name="Shao Z."/>
        </authorList>
    </citation>
    <scope>NUCLEOTIDE SEQUENCE [LARGE SCALE GENOMIC DNA]</scope>
    <source>
        <strain evidence="2 3">MCCC 1A10513</strain>
    </source>
</reference>
<dbReference type="EMBL" id="JPIN01000005">
    <property type="protein sequence ID" value="KFZ29122.1"/>
    <property type="molecule type" value="Genomic_DNA"/>
</dbReference>
<evidence type="ECO:0000256" key="1">
    <source>
        <dbReference type="SAM" id="SignalP"/>
    </source>
</evidence>
<name>A0A094IPR7_9GAMM</name>
<feature type="signal peptide" evidence="1">
    <location>
        <begin position="1"/>
        <end position="19"/>
    </location>
</feature>
<evidence type="ECO:0008006" key="4">
    <source>
        <dbReference type="Google" id="ProtNLM"/>
    </source>
</evidence>
<dbReference type="STRING" id="1517416.IDAT_05455"/>
<keyword evidence="1" id="KW-0732">Signal</keyword>
<protein>
    <recommendedName>
        <fullName evidence="4">EF-hand domain-containing protein</fullName>
    </recommendedName>
</protein>
<keyword evidence="3" id="KW-1185">Reference proteome</keyword>
<dbReference type="RefSeq" id="WP_034731536.1">
    <property type="nucleotide sequence ID" value="NZ_JPIN01000005.1"/>
</dbReference>
<feature type="chain" id="PRO_5001905415" description="EF-hand domain-containing protein" evidence="1">
    <location>
        <begin position="20"/>
        <end position="321"/>
    </location>
</feature>
<proteinExistence type="predicted"/>
<gene>
    <name evidence="2" type="ORF">IDAT_05455</name>
</gene>
<evidence type="ECO:0000313" key="3">
    <source>
        <dbReference type="Proteomes" id="UP000053718"/>
    </source>
</evidence>
<comment type="caution">
    <text evidence="2">The sequence shown here is derived from an EMBL/GenBank/DDBJ whole genome shotgun (WGS) entry which is preliminary data.</text>
</comment>
<organism evidence="2 3">
    <name type="scientific">Pseudidiomarina atlantica</name>
    <dbReference type="NCBI Taxonomy" id="1517416"/>
    <lineage>
        <taxon>Bacteria</taxon>
        <taxon>Pseudomonadati</taxon>
        <taxon>Pseudomonadota</taxon>
        <taxon>Gammaproteobacteria</taxon>
        <taxon>Alteromonadales</taxon>
        <taxon>Idiomarinaceae</taxon>
        <taxon>Pseudidiomarina</taxon>
    </lineage>
</organism>
<accession>A0A094IPR7</accession>
<dbReference type="Proteomes" id="UP000053718">
    <property type="component" value="Unassembled WGS sequence"/>
</dbReference>
<dbReference type="AlphaFoldDB" id="A0A094IPR7"/>
<sequence length="321" mass="34805">MKQLVIVTCIALTATSATAQVFNEDVSETIVLEGEINEVVYDAISPEPLTVAGQRFRATIAVNRYAALEYDLPQIRQYFDAVASIVFEVFDAQGMPVDLPIETHCDDTVYADAFGNRLAYAYLSDGQIDSASYAIQNTTRDNSFLSCGFRLTEVQPTLFNDTVGFPIPLEGDTVANFRFRVESGSMPVNNPTGIFYGEVEQITVSGFDSDGDGIADELDACGISITAETVAFDGWYETGVTNYVDESGCSIMDLYAACEAEAEAQPAIPAGPVFSAYSGPSYCETQVVYGLQIDGVIDYTESRMLRNALYNYHRSGGNGPS</sequence>
<dbReference type="OrthoDB" id="6235255at2"/>
<evidence type="ECO:0000313" key="2">
    <source>
        <dbReference type="EMBL" id="KFZ29122.1"/>
    </source>
</evidence>